<accession>U4L269</accession>
<protein>
    <submittedName>
        <fullName evidence="1">Uncharacterized protein</fullName>
    </submittedName>
</protein>
<name>U4L269_PYROM</name>
<sequence>MHLLQSRTTQSCRDIDDTRRIHVGQDLGFSLESIAVARLRFDEWYEGIEFGNFLGGLGGG</sequence>
<dbReference type="Proteomes" id="UP000018144">
    <property type="component" value="Unassembled WGS sequence"/>
</dbReference>
<keyword evidence="2" id="KW-1185">Reference proteome</keyword>
<proteinExistence type="predicted"/>
<evidence type="ECO:0000313" key="2">
    <source>
        <dbReference type="Proteomes" id="UP000018144"/>
    </source>
</evidence>
<dbReference type="EMBL" id="HF935536">
    <property type="protein sequence ID" value="CCX10366.1"/>
    <property type="molecule type" value="Genomic_DNA"/>
</dbReference>
<organism evidence="1 2">
    <name type="scientific">Pyronema omphalodes (strain CBS 100304)</name>
    <name type="common">Pyronema confluens</name>
    <dbReference type="NCBI Taxonomy" id="1076935"/>
    <lineage>
        <taxon>Eukaryota</taxon>
        <taxon>Fungi</taxon>
        <taxon>Dikarya</taxon>
        <taxon>Ascomycota</taxon>
        <taxon>Pezizomycotina</taxon>
        <taxon>Pezizomycetes</taxon>
        <taxon>Pezizales</taxon>
        <taxon>Pyronemataceae</taxon>
        <taxon>Pyronema</taxon>
    </lineage>
</organism>
<evidence type="ECO:0000313" key="1">
    <source>
        <dbReference type="EMBL" id="CCX10366.1"/>
    </source>
</evidence>
<gene>
    <name evidence="1" type="ORF">PCON_09960</name>
</gene>
<dbReference type="AlphaFoldDB" id="U4L269"/>
<reference evidence="1 2" key="1">
    <citation type="journal article" date="2013" name="PLoS Genet.">
        <title>The genome and development-dependent transcriptomes of Pyronema confluens: a window into fungal evolution.</title>
        <authorList>
            <person name="Traeger S."/>
            <person name="Altegoer F."/>
            <person name="Freitag M."/>
            <person name="Gabaldon T."/>
            <person name="Kempken F."/>
            <person name="Kumar A."/>
            <person name="Marcet-Houben M."/>
            <person name="Poggeler S."/>
            <person name="Stajich J.E."/>
            <person name="Nowrousian M."/>
        </authorList>
    </citation>
    <scope>NUCLEOTIDE SEQUENCE [LARGE SCALE GENOMIC DNA]</scope>
    <source>
        <strain evidence="2">CBS 100304</strain>
        <tissue evidence="1">Vegetative mycelium</tissue>
    </source>
</reference>